<accession>A0ABM9PQY8</accession>
<evidence type="ECO:0000313" key="2">
    <source>
        <dbReference type="Proteomes" id="UP001497602"/>
    </source>
</evidence>
<keyword evidence="2" id="KW-1185">Reference proteome</keyword>
<evidence type="ECO:0000313" key="1">
    <source>
        <dbReference type="EMBL" id="CAL2108205.1"/>
    </source>
</evidence>
<comment type="caution">
    <text evidence="1">The sequence shown here is derived from an EMBL/GenBank/DDBJ whole genome shotgun (WGS) entry which is preliminary data.</text>
</comment>
<reference evidence="1 2" key="1">
    <citation type="submission" date="2024-05" db="EMBL/GenBank/DDBJ databases">
        <authorList>
            <person name="Duchaud E."/>
        </authorList>
    </citation>
    <scope>NUCLEOTIDE SEQUENCE [LARGE SCALE GENOMIC DNA]</scope>
    <source>
        <strain evidence="1">Ena-SAMPLE-TAB-13-05-2024-13:56:06:370-140305</strain>
    </source>
</reference>
<gene>
    <name evidence="1" type="ORF">T190115A13A_60200</name>
</gene>
<evidence type="ECO:0008006" key="3">
    <source>
        <dbReference type="Google" id="ProtNLM"/>
    </source>
</evidence>
<sequence>MNKKKYFPPAPVKSFIKFNNPIERWRRIHDVIDGNYYVSSEGRVMRMTPTGIFKEIKPVEQEGHLVVCINGQNNTIGRLYRVSRLVLTYFIGGYYKGRRIGFKNGNTRDCSLKNLYWYQGFVNGIDYSYLKSLTINLLDVQDIQVVAYLLNKEIKILFELVKELIPFLYGAMNKFSLKYDIKNNISTIVLKLSDELLKGAYKPVSKFARFKKQDFHIYLFNLVLKIAQEENKYILIDSEQTIDKYLINNSSLC</sequence>
<protein>
    <recommendedName>
        <fullName evidence="3">NUMOD4 domain-containing protein</fullName>
    </recommendedName>
</protein>
<organism evidence="1 2">
    <name type="scientific">Tenacibaculum vairaonense</name>
    <dbReference type="NCBI Taxonomy" id="3137860"/>
    <lineage>
        <taxon>Bacteria</taxon>
        <taxon>Pseudomonadati</taxon>
        <taxon>Bacteroidota</taxon>
        <taxon>Flavobacteriia</taxon>
        <taxon>Flavobacteriales</taxon>
        <taxon>Flavobacteriaceae</taxon>
        <taxon>Tenacibaculum</taxon>
    </lineage>
</organism>
<dbReference type="EMBL" id="CAXJRC010000043">
    <property type="protein sequence ID" value="CAL2108205.1"/>
    <property type="molecule type" value="Genomic_DNA"/>
</dbReference>
<dbReference type="Gene3D" id="3.90.75.20">
    <property type="match status" value="1"/>
</dbReference>
<dbReference type="InterPro" id="IPR044925">
    <property type="entry name" value="His-Me_finger_sf"/>
</dbReference>
<name>A0ABM9PQY8_9FLAO</name>
<dbReference type="RefSeq" id="WP_348739781.1">
    <property type="nucleotide sequence ID" value="NZ_CAXJRC010000043.1"/>
</dbReference>
<dbReference type="SUPFAM" id="SSF54060">
    <property type="entry name" value="His-Me finger endonucleases"/>
    <property type="match status" value="1"/>
</dbReference>
<proteinExistence type="predicted"/>
<dbReference type="Proteomes" id="UP001497602">
    <property type="component" value="Unassembled WGS sequence"/>
</dbReference>